<evidence type="ECO:0000313" key="2">
    <source>
        <dbReference type="Proteomes" id="UP001231649"/>
    </source>
</evidence>
<gene>
    <name evidence="1" type="ORF">PYW08_005462</name>
</gene>
<sequence>MTRRTYDAVHWYMNDVASRVVAKTGIPSDRHHLGKLILHCFQDDPDFVSQIDGGTGQSETSGSVLDRSIRCAVSLTNMGLKKGDVMVLMGPNHLDFCIPHYAALYTGIMIASIDITLGPYELSQLFHTNRPNIIFCQSEKTADIEKALQMSKVDAKIVTFDKDSKYTTLADLLEIKDEDAIQNFKPTDLDPEDAVAYLTSTSGTTGVPKTAMLTYKNLTMAVPYIWCNHHSINFPTPTKMAITSAPLTPEHFADLVNTYKPTFIGTSPTLMLTMMSKAKCDFSCFEIVMLGGSAVTQEIVDQVKQITKTDEVYIMYGMSEVSGLTVQHEYPALPGSCGRPIGAIEIKLVDPETGKDITEPNVLGELWIRGPLVFKGYHNNPEVTKQTLTEDGWLKSGDIFYRDHSWNLFFIDRYKLLLKYRNHQVSPLEIEAVIMRHPGVFQAAVTGIPDKECGDLVVACVVPKPGCSVTAQEIKDLVKESLTDSKQLRGGVIFLKELPETSVSKIDRKKLKEMALTLPRE</sequence>
<evidence type="ECO:0000313" key="1">
    <source>
        <dbReference type="EMBL" id="KAJ8717063.1"/>
    </source>
</evidence>
<proteinExistence type="predicted"/>
<protein>
    <submittedName>
        <fullName evidence="1">Uncharacterized protein</fullName>
    </submittedName>
</protein>
<dbReference type="Proteomes" id="UP001231649">
    <property type="component" value="Chromosome 18"/>
</dbReference>
<reference evidence="1" key="1">
    <citation type="submission" date="2023-03" db="EMBL/GenBank/DDBJ databases">
        <title>Chromosome-level genomes of two armyworms, Mythimna separata and Mythimna loreyi, provide insights into the biosynthesis and reception of sex pheromones.</title>
        <authorList>
            <person name="Zhao H."/>
        </authorList>
    </citation>
    <scope>NUCLEOTIDE SEQUENCE</scope>
    <source>
        <strain evidence="1">BeijingLab</strain>
    </source>
</reference>
<organism evidence="1 2">
    <name type="scientific">Mythimna loreyi</name>
    <dbReference type="NCBI Taxonomy" id="667449"/>
    <lineage>
        <taxon>Eukaryota</taxon>
        <taxon>Metazoa</taxon>
        <taxon>Ecdysozoa</taxon>
        <taxon>Arthropoda</taxon>
        <taxon>Hexapoda</taxon>
        <taxon>Insecta</taxon>
        <taxon>Pterygota</taxon>
        <taxon>Neoptera</taxon>
        <taxon>Endopterygota</taxon>
        <taxon>Lepidoptera</taxon>
        <taxon>Glossata</taxon>
        <taxon>Ditrysia</taxon>
        <taxon>Noctuoidea</taxon>
        <taxon>Noctuidae</taxon>
        <taxon>Noctuinae</taxon>
        <taxon>Hadenini</taxon>
        <taxon>Mythimna</taxon>
    </lineage>
</organism>
<keyword evidence="2" id="KW-1185">Reference proteome</keyword>
<dbReference type="EMBL" id="CM056794">
    <property type="protein sequence ID" value="KAJ8717063.1"/>
    <property type="molecule type" value="Genomic_DNA"/>
</dbReference>
<comment type="caution">
    <text evidence="1">The sequence shown here is derived from an EMBL/GenBank/DDBJ whole genome shotgun (WGS) entry which is preliminary data.</text>
</comment>
<name>A0ACC2QGP7_9NEOP</name>
<accession>A0ACC2QGP7</accession>